<dbReference type="Proteomes" id="UP000007519">
    <property type="component" value="Chromosome"/>
</dbReference>
<dbReference type="EMBL" id="CP002831">
    <property type="protein sequence ID" value="AFC23118.1"/>
    <property type="molecule type" value="Genomic_DNA"/>
</dbReference>
<name>H6L8Y2_SAPGL</name>
<dbReference type="KEGG" id="sgn:SGRA_0379"/>
<dbReference type="OrthoDB" id="196738at2"/>
<dbReference type="STRING" id="984262.SGRA_0379"/>
<evidence type="ECO:0000259" key="2">
    <source>
        <dbReference type="SMART" id="SM01235"/>
    </source>
</evidence>
<dbReference type="AlphaFoldDB" id="H6L8Y2"/>
<feature type="signal peptide" evidence="1">
    <location>
        <begin position="1"/>
        <end position="20"/>
    </location>
</feature>
<gene>
    <name evidence="3" type="ordered locus">SGRA_0379</name>
</gene>
<feature type="domain" description="Haem-binding" evidence="2">
    <location>
        <begin position="14"/>
        <end position="149"/>
    </location>
</feature>
<dbReference type="InterPro" id="IPR025992">
    <property type="entry name" value="Haem-bd"/>
</dbReference>
<accession>H6L8Y2</accession>
<protein>
    <recommendedName>
        <fullName evidence="2">Haem-binding domain-containing protein</fullName>
    </recommendedName>
</protein>
<sequence>MKKKWIKRGLWGFLALLLVAQFFQIQKENPTFDEQADLMAIHQPTAKQKALLEAACYDCHSYKTVYPWYTYVVPVGQWINNHIKHGRKHLNFSVWGSYEAKKQAHKLEECVEEMEKGKMPLKSYTWTHGDAKLSAEDQAELLAYFKQIAK</sequence>
<reference evidence="3 4" key="1">
    <citation type="journal article" date="2012" name="Stand. Genomic Sci.">
        <title>Complete genome sequencing and analysis of Saprospira grandis str. Lewin, a predatory marine bacterium.</title>
        <authorList>
            <person name="Saw J.H."/>
            <person name="Yuryev A."/>
            <person name="Kanbe M."/>
            <person name="Hou S."/>
            <person name="Young A.G."/>
            <person name="Aizawa S."/>
            <person name="Alam M."/>
        </authorList>
    </citation>
    <scope>NUCLEOTIDE SEQUENCE [LARGE SCALE GENOMIC DNA]</scope>
    <source>
        <strain evidence="3 4">Lewin</strain>
    </source>
</reference>
<dbReference type="RefSeq" id="WP_014373365.1">
    <property type="nucleotide sequence ID" value="NC_016940.1"/>
</dbReference>
<organism evidence="3 4">
    <name type="scientific">Saprospira grandis (strain Lewin)</name>
    <dbReference type="NCBI Taxonomy" id="984262"/>
    <lineage>
        <taxon>Bacteria</taxon>
        <taxon>Pseudomonadati</taxon>
        <taxon>Bacteroidota</taxon>
        <taxon>Saprospiria</taxon>
        <taxon>Saprospirales</taxon>
        <taxon>Saprospiraceae</taxon>
        <taxon>Saprospira</taxon>
    </lineage>
</organism>
<evidence type="ECO:0000313" key="4">
    <source>
        <dbReference type="Proteomes" id="UP000007519"/>
    </source>
</evidence>
<proteinExistence type="predicted"/>
<keyword evidence="1" id="KW-0732">Signal</keyword>
<keyword evidence="4" id="KW-1185">Reference proteome</keyword>
<feature type="chain" id="PRO_5003604083" description="Haem-binding domain-containing protein" evidence="1">
    <location>
        <begin position="21"/>
        <end position="150"/>
    </location>
</feature>
<dbReference type="SMART" id="SM01235">
    <property type="entry name" value="Haem_bd"/>
    <property type="match status" value="1"/>
</dbReference>
<dbReference type="eggNOG" id="COG2010">
    <property type="taxonomic scope" value="Bacteria"/>
</dbReference>
<dbReference type="HOGENOM" id="CLU_120447_1_0_10"/>
<dbReference type="Pfam" id="PF14376">
    <property type="entry name" value="Haem_bd"/>
    <property type="match status" value="1"/>
</dbReference>
<evidence type="ECO:0000256" key="1">
    <source>
        <dbReference type="SAM" id="SignalP"/>
    </source>
</evidence>
<evidence type="ECO:0000313" key="3">
    <source>
        <dbReference type="EMBL" id="AFC23118.1"/>
    </source>
</evidence>